<evidence type="ECO:0000313" key="2">
    <source>
        <dbReference type="EMBL" id="GIJ48038.1"/>
    </source>
</evidence>
<feature type="compositionally biased region" description="Basic residues" evidence="1">
    <location>
        <begin position="15"/>
        <end position="26"/>
    </location>
</feature>
<feature type="compositionally biased region" description="Basic and acidic residues" evidence="1">
    <location>
        <begin position="50"/>
        <end position="84"/>
    </location>
</feature>
<dbReference type="EMBL" id="BOPF01000018">
    <property type="protein sequence ID" value="GIJ48038.1"/>
    <property type="molecule type" value="Genomic_DNA"/>
</dbReference>
<accession>A0A8J3YQN7</accession>
<keyword evidence="3" id="KW-1185">Reference proteome</keyword>
<proteinExistence type="predicted"/>
<evidence type="ECO:0000313" key="3">
    <source>
        <dbReference type="Proteomes" id="UP000619260"/>
    </source>
</evidence>
<dbReference type="Proteomes" id="UP000619260">
    <property type="component" value="Unassembled WGS sequence"/>
</dbReference>
<feature type="region of interest" description="Disordered" evidence="1">
    <location>
        <begin position="1"/>
        <end position="140"/>
    </location>
</feature>
<name>A0A8J3YQN7_9ACTN</name>
<sequence>MEPTRQRTPTGDRPGRRHRAGSRRQTPRPAPDPDQEQHRRDRRNRQHGQPRPERTRRRDDGSDQQRPGERADLVQRLVHAEPTPHTDPAGGIGQQRRLGRTADRLPEPLGEDQHRRDNQSGPAQHRRDGQQRHAHRREPS</sequence>
<reference evidence="2" key="1">
    <citation type="submission" date="2021-01" db="EMBL/GenBank/DDBJ databases">
        <title>Whole genome shotgun sequence of Virgisporangium aliadipatigenens NBRC 105644.</title>
        <authorList>
            <person name="Komaki H."/>
            <person name="Tamura T."/>
        </authorList>
    </citation>
    <scope>NUCLEOTIDE SEQUENCE</scope>
    <source>
        <strain evidence="2">NBRC 105644</strain>
    </source>
</reference>
<feature type="compositionally biased region" description="Basic and acidic residues" evidence="1">
    <location>
        <begin position="100"/>
        <end position="118"/>
    </location>
</feature>
<evidence type="ECO:0000256" key="1">
    <source>
        <dbReference type="SAM" id="MobiDB-lite"/>
    </source>
</evidence>
<protein>
    <submittedName>
        <fullName evidence="2">Uncharacterized protein</fullName>
    </submittedName>
</protein>
<gene>
    <name evidence="2" type="ORF">Val02_49240</name>
</gene>
<feature type="compositionally biased region" description="Basic and acidic residues" evidence="1">
    <location>
        <begin position="125"/>
        <end position="140"/>
    </location>
</feature>
<dbReference type="AlphaFoldDB" id="A0A8J3YQN7"/>
<comment type="caution">
    <text evidence="2">The sequence shown here is derived from an EMBL/GenBank/DDBJ whole genome shotgun (WGS) entry which is preliminary data.</text>
</comment>
<organism evidence="2 3">
    <name type="scientific">Virgisporangium aliadipatigenens</name>
    <dbReference type="NCBI Taxonomy" id="741659"/>
    <lineage>
        <taxon>Bacteria</taxon>
        <taxon>Bacillati</taxon>
        <taxon>Actinomycetota</taxon>
        <taxon>Actinomycetes</taxon>
        <taxon>Micromonosporales</taxon>
        <taxon>Micromonosporaceae</taxon>
        <taxon>Virgisporangium</taxon>
    </lineage>
</organism>